<dbReference type="AlphaFoldDB" id="A0AAV4NS49"/>
<dbReference type="Proteomes" id="UP001054945">
    <property type="component" value="Unassembled WGS sequence"/>
</dbReference>
<keyword evidence="3" id="KW-1185">Reference proteome</keyword>
<dbReference type="EMBL" id="BPLR01003599">
    <property type="protein sequence ID" value="GIX86568.1"/>
    <property type="molecule type" value="Genomic_DNA"/>
</dbReference>
<protein>
    <submittedName>
        <fullName evidence="2">Uncharacterized protein</fullName>
    </submittedName>
</protein>
<feature type="region of interest" description="Disordered" evidence="1">
    <location>
        <begin position="1"/>
        <end position="59"/>
    </location>
</feature>
<sequence>MEIQGHQNFENSNQQNTHKNAKQPAPTTKVVSSNLVPTDKRCYNEKNYHTPKNSDRLFASNTSREGRLLLDRTSSRLICVDPLAQNQHLT</sequence>
<proteinExistence type="predicted"/>
<organism evidence="2 3">
    <name type="scientific">Caerostris extrusa</name>
    <name type="common">Bark spider</name>
    <name type="synonym">Caerostris bankana</name>
    <dbReference type="NCBI Taxonomy" id="172846"/>
    <lineage>
        <taxon>Eukaryota</taxon>
        <taxon>Metazoa</taxon>
        <taxon>Ecdysozoa</taxon>
        <taxon>Arthropoda</taxon>
        <taxon>Chelicerata</taxon>
        <taxon>Arachnida</taxon>
        <taxon>Araneae</taxon>
        <taxon>Araneomorphae</taxon>
        <taxon>Entelegynae</taxon>
        <taxon>Araneoidea</taxon>
        <taxon>Araneidae</taxon>
        <taxon>Caerostris</taxon>
    </lineage>
</organism>
<comment type="caution">
    <text evidence="2">The sequence shown here is derived from an EMBL/GenBank/DDBJ whole genome shotgun (WGS) entry which is preliminary data.</text>
</comment>
<feature type="compositionally biased region" description="Polar residues" evidence="1">
    <location>
        <begin position="1"/>
        <end position="18"/>
    </location>
</feature>
<evidence type="ECO:0000313" key="2">
    <source>
        <dbReference type="EMBL" id="GIX86568.1"/>
    </source>
</evidence>
<evidence type="ECO:0000313" key="3">
    <source>
        <dbReference type="Proteomes" id="UP001054945"/>
    </source>
</evidence>
<feature type="compositionally biased region" description="Basic and acidic residues" evidence="1">
    <location>
        <begin position="38"/>
        <end position="55"/>
    </location>
</feature>
<reference evidence="2 3" key="1">
    <citation type="submission" date="2021-06" db="EMBL/GenBank/DDBJ databases">
        <title>Caerostris extrusa draft genome.</title>
        <authorList>
            <person name="Kono N."/>
            <person name="Arakawa K."/>
        </authorList>
    </citation>
    <scope>NUCLEOTIDE SEQUENCE [LARGE SCALE GENOMIC DNA]</scope>
</reference>
<gene>
    <name evidence="2" type="ORF">CEXT_606671</name>
</gene>
<evidence type="ECO:0000256" key="1">
    <source>
        <dbReference type="SAM" id="MobiDB-lite"/>
    </source>
</evidence>
<name>A0AAV4NS49_CAEEX</name>
<accession>A0AAV4NS49</accession>
<feature type="compositionally biased region" description="Polar residues" evidence="1">
    <location>
        <begin position="25"/>
        <end position="36"/>
    </location>
</feature>